<dbReference type="EMBL" id="CP159837">
    <property type="protein sequence ID" value="XCM36937.1"/>
    <property type="molecule type" value="Genomic_DNA"/>
</dbReference>
<proteinExistence type="predicted"/>
<dbReference type="RefSeq" id="WP_054466567.1">
    <property type="nucleotide sequence ID" value="NZ_CP159837.1"/>
</dbReference>
<name>A0AAU8JCL0_9CYAN</name>
<protein>
    <submittedName>
        <fullName evidence="2">Uncharacterized protein</fullName>
    </submittedName>
</protein>
<organism evidence="2">
    <name type="scientific">Planktothricoides raciborskii GIHE-MW2</name>
    <dbReference type="NCBI Taxonomy" id="2792601"/>
    <lineage>
        <taxon>Bacteria</taxon>
        <taxon>Bacillati</taxon>
        <taxon>Cyanobacteriota</taxon>
        <taxon>Cyanophyceae</taxon>
        <taxon>Oscillatoriophycideae</taxon>
        <taxon>Oscillatoriales</taxon>
        <taxon>Oscillatoriaceae</taxon>
        <taxon>Planktothricoides</taxon>
    </lineage>
</organism>
<sequence length="65" mass="7475">MTQFNKSETFIWFCWFGCLLLITLFVWVLRGLQILPFLSSGVIWVLLLLSMGLGAIALFSATKRY</sequence>
<accession>A0AAU8JCL0</accession>
<gene>
    <name evidence="2" type="ORF">ABWT76_005734</name>
</gene>
<reference evidence="2" key="1">
    <citation type="submission" date="2024-07" db="EMBL/GenBank/DDBJ databases">
        <authorList>
            <person name="Kim Y.J."/>
            <person name="Jeong J.Y."/>
        </authorList>
    </citation>
    <scope>NUCLEOTIDE SEQUENCE</scope>
    <source>
        <strain evidence="2">GIHE-MW2</strain>
    </source>
</reference>
<dbReference type="AlphaFoldDB" id="A0AAU8JCL0"/>
<feature type="transmembrane region" description="Helical" evidence="1">
    <location>
        <begin position="9"/>
        <end position="29"/>
    </location>
</feature>
<feature type="transmembrane region" description="Helical" evidence="1">
    <location>
        <begin position="41"/>
        <end position="61"/>
    </location>
</feature>
<evidence type="ECO:0000313" key="2">
    <source>
        <dbReference type="EMBL" id="XCM36937.1"/>
    </source>
</evidence>
<keyword evidence="1" id="KW-0472">Membrane</keyword>
<keyword evidence="1" id="KW-1133">Transmembrane helix</keyword>
<evidence type="ECO:0000256" key="1">
    <source>
        <dbReference type="SAM" id="Phobius"/>
    </source>
</evidence>
<keyword evidence="1" id="KW-0812">Transmembrane</keyword>